<comment type="catalytic activity">
    <reaction evidence="9">
        <text>Couples ATP hydrolysis with the unwinding of duplex DNA by translocating in the 3'-5' direction.</text>
        <dbReference type="EC" id="5.6.2.4"/>
    </reaction>
</comment>
<dbReference type="Gene3D" id="1.10.10.10">
    <property type="entry name" value="Winged helix-like DNA-binding domain superfamily/Winged helix DNA-binding domain"/>
    <property type="match status" value="1"/>
</dbReference>
<dbReference type="SMART" id="SM00341">
    <property type="entry name" value="HRDC"/>
    <property type="match status" value="1"/>
</dbReference>
<keyword evidence="4" id="KW-0378">Hydrolase</keyword>
<dbReference type="InterPro" id="IPR011545">
    <property type="entry name" value="DEAD/DEAH_box_helicase_dom"/>
</dbReference>
<dbReference type="SUPFAM" id="SSF52540">
    <property type="entry name" value="P-loop containing nucleoside triphosphate hydrolases"/>
    <property type="match status" value="1"/>
</dbReference>
<dbReference type="PROSITE" id="PS51192">
    <property type="entry name" value="HELICASE_ATP_BIND_1"/>
    <property type="match status" value="1"/>
</dbReference>
<evidence type="ECO:0000259" key="13">
    <source>
        <dbReference type="PROSITE" id="PS51192"/>
    </source>
</evidence>
<dbReference type="InterPro" id="IPR014001">
    <property type="entry name" value="Helicase_ATP-bd"/>
</dbReference>
<organism evidence="15 16">
    <name type="scientific">Scleropages formosus</name>
    <name type="common">Asian bonytongue</name>
    <name type="synonym">Osteoglossum formosum</name>
    <dbReference type="NCBI Taxonomy" id="113540"/>
    <lineage>
        <taxon>Eukaryota</taxon>
        <taxon>Metazoa</taxon>
        <taxon>Chordata</taxon>
        <taxon>Craniata</taxon>
        <taxon>Vertebrata</taxon>
        <taxon>Euteleostomi</taxon>
        <taxon>Actinopterygii</taxon>
        <taxon>Neopterygii</taxon>
        <taxon>Teleostei</taxon>
        <taxon>Osteoglossocephala</taxon>
        <taxon>Osteoglossomorpha</taxon>
        <taxon>Osteoglossiformes</taxon>
        <taxon>Osteoglossidae</taxon>
        <taxon>Scleropages</taxon>
    </lineage>
</organism>
<dbReference type="GO" id="GO:0000724">
    <property type="term" value="P:double-strand break repair via homologous recombination"/>
    <property type="evidence" value="ECO:0007669"/>
    <property type="project" value="TreeGrafter"/>
</dbReference>
<dbReference type="Pfam" id="PF16124">
    <property type="entry name" value="RecQ_Zn_bind"/>
    <property type="match status" value="1"/>
</dbReference>
<dbReference type="GO" id="GO:0006260">
    <property type="term" value="P:DNA replication"/>
    <property type="evidence" value="ECO:0007669"/>
    <property type="project" value="InterPro"/>
</dbReference>
<feature type="compositionally biased region" description="Acidic residues" evidence="11">
    <location>
        <begin position="448"/>
        <end position="465"/>
    </location>
</feature>
<evidence type="ECO:0000256" key="11">
    <source>
        <dbReference type="SAM" id="MobiDB-lite"/>
    </source>
</evidence>
<dbReference type="RefSeq" id="XP_018600276.2">
    <property type="nucleotide sequence ID" value="XM_018744760.2"/>
</dbReference>
<name>A0A8C9RCP7_SCLFO</name>
<dbReference type="InterPro" id="IPR012337">
    <property type="entry name" value="RNaseH-like_sf"/>
</dbReference>
<feature type="compositionally biased region" description="Basic residues" evidence="11">
    <location>
        <begin position="1494"/>
        <end position="1503"/>
    </location>
</feature>
<dbReference type="GO" id="GO:0008408">
    <property type="term" value="F:3'-5' exonuclease activity"/>
    <property type="evidence" value="ECO:0007669"/>
    <property type="project" value="InterPro"/>
</dbReference>
<dbReference type="SMART" id="SM00474">
    <property type="entry name" value="35EXOc"/>
    <property type="match status" value="1"/>
</dbReference>
<reference evidence="15 16" key="1">
    <citation type="submission" date="2019-04" db="EMBL/GenBank/DDBJ databases">
        <authorList>
            <consortium name="Wellcome Sanger Institute Data Sharing"/>
        </authorList>
    </citation>
    <scope>NUCLEOTIDE SEQUENCE [LARGE SCALE GENOMIC DNA]</scope>
</reference>
<dbReference type="SMART" id="SM00490">
    <property type="entry name" value="HELICc"/>
    <property type="match status" value="1"/>
</dbReference>
<reference evidence="15" key="2">
    <citation type="submission" date="2025-08" db="UniProtKB">
        <authorList>
            <consortium name="Ensembl"/>
        </authorList>
    </citation>
    <scope>IDENTIFICATION</scope>
</reference>
<dbReference type="InterPro" id="IPR001650">
    <property type="entry name" value="Helicase_C-like"/>
</dbReference>
<dbReference type="InterPro" id="IPR018982">
    <property type="entry name" value="RQC_domain"/>
</dbReference>
<dbReference type="FunFam" id="3.40.50.300:FF:001023">
    <property type="entry name" value="Werner syndrome RecQ like helicase"/>
    <property type="match status" value="1"/>
</dbReference>
<evidence type="ECO:0000259" key="14">
    <source>
        <dbReference type="PROSITE" id="PS51194"/>
    </source>
</evidence>
<dbReference type="FunFam" id="1.10.150.80:FF:000005">
    <property type="entry name" value="Werner syndrome ATP-dependent helicase homolog"/>
    <property type="match status" value="1"/>
</dbReference>
<dbReference type="InterPro" id="IPR036388">
    <property type="entry name" value="WH-like_DNA-bd_sf"/>
</dbReference>
<evidence type="ECO:0000256" key="8">
    <source>
        <dbReference type="ARBA" id="ARBA00023235"/>
    </source>
</evidence>
<evidence type="ECO:0000256" key="3">
    <source>
        <dbReference type="ARBA" id="ARBA00022741"/>
    </source>
</evidence>
<dbReference type="Gene3D" id="3.40.50.300">
    <property type="entry name" value="P-loop containing nucleotide triphosphate hydrolases"/>
    <property type="match status" value="2"/>
</dbReference>
<dbReference type="PROSITE" id="PS50967">
    <property type="entry name" value="HRDC"/>
    <property type="match status" value="1"/>
</dbReference>
<sequence>MESMAERRLPRWMSGERRQDKKFTQAQQGLRKKNVIEDGLPYLEFAGTVIYSREKNDCSFLTEDLRSSLTPGSAVGFDMEWPPSFAKGETKKVALIQLCVSEDKCYLFHISSMSGFPSGLKMLLQDENIRKVGIGIEGDMWKLLSDFDVKLNNFLELTNLANEKLRCVEQWSLDGLVKHLFNKQLKKDKDVRCSQWNDFSLTEDQKRYAATDAYAGLIIYNRLENMNMESSVPQSGIKGKLLHMASELEALAGCIPEGACRISGLAELVEDMTVKVGTLRHSLMAYKHKQCTTNVVVDRQNLSEKKTLIPHSTAAIHQGSSDSEDVDHSSTDLMVPGGVSDVVEEVTKIKDYNTNLRKCIMSLDISEYELQMLEMQARQEDLVEQSTLEFQDQQTLNNSSDISCIIESDEELDNEMLQYVEELEKSSSQDQKLQHSNSKALQGHSGLVEDEEEDEGIEEEAEQELDPSIPVPNSEEIKCLKKYFGHSSFKPVQWKVIYSVLNERRDNLVVMATGYGKSLCFQFPPVYCGGISVVISPLIALMEDQVLQLRMSNIPACFLGSAQNENILANVKQGHYRVVYMTPEFCTGTIWLLEQLNNSVGLSLVAIDEAHCISEWGHDFRGAYRNLGNLRRTLGKVPILALTATASPSVREDIVKSLKLINPVVTCTSFDRPNIFLDVHYKSGNALQDLKQFLVKKGGLGEEYEFEGPTIVYCPSRKEAERVSAELYKLGILCGVYHAGLGVKQRRETQHRFMRDEIQCMVATVAFGMGINKADIRKVIHYGAPKEMESYYQEIGRAGRDGLPSACHVLWASGDMVLNRFLLNKVRNDRFRGYKIKMMAKMEQYLKSQRCRRKIILSHFEDKQLRKATSGIIGTSDCCDNCRSGAMLSYGREDSEPVLQDFGKEAYQLMTAVSVLDERFGITVPILFLRGSGSQRLPDLYRKHTLFGAGRSVSEAWWKALARKLIGEEYLTESMGQSRFATLCKLTPKGRKWLSKSKCETQCSLFLQPDSDLTTRIQVSRPVHTRSNFVSPRKPQSGLHTTPASGKVPMTVGTLSTRVQPLLPGSLLKETIAVSPRELELQEELYAKLVTGRQKLASEKDIPPAILATNKILLDMAKFKPCTVTSLRQVEGVSEAKSRMLEPLLQIITEFCHTHGLQAKVTSSSTSLCTERTGLVVSATSLPDSVAVTYRLFQEEGKSLRQVCDQRSLPLAVVESHLLQSFRAGCPLDTERAGLSALNRATITRIITSHPINSDLSNMKAIRALVPEDISSFIIQLTVAELQKTGVPTLPPSTAPAAHEAAPPVVKKEFTWIELENKPMRNEKGLSSFKKSTAKSDLEGLPLSDDELFSEISMPEESGPDRLEDVSTAKTLHSKAMELASWNQLQLDRDTQALFFDSSPKNQDPKSSAVLRGLKESGSKANAEPCSSDSVSASNTFCTKGTGSASRNQPHLDQDTQQQTSVLSTKTVSQPVKRKLPEWSSPTVPVSSATDSKKTKKKKGLFM</sequence>
<dbReference type="CDD" id="cd06141">
    <property type="entry name" value="WRN_exo"/>
    <property type="match status" value="1"/>
</dbReference>
<evidence type="ECO:0000313" key="15">
    <source>
        <dbReference type="Ensembl" id="ENSSFOP00015009427.2"/>
    </source>
</evidence>
<protein>
    <recommendedName>
        <fullName evidence="10">DNA 3'-5' helicase</fullName>
        <ecNumber evidence="10">5.6.2.4</ecNumber>
    </recommendedName>
</protein>
<dbReference type="RefSeq" id="XP_018600277.2">
    <property type="nucleotide sequence ID" value="XM_018744761.2"/>
</dbReference>
<gene>
    <name evidence="15" type="primary">WRN</name>
    <name evidence="15" type="synonym">wrn</name>
</gene>
<keyword evidence="8" id="KW-0413">Isomerase</keyword>
<dbReference type="InterPro" id="IPR004589">
    <property type="entry name" value="DNA_helicase_ATP-dep_RecQ"/>
</dbReference>
<dbReference type="SMART" id="SM00956">
    <property type="entry name" value="RQC"/>
    <property type="match status" value="1"/>
</dbReference>
<feature type="domain" description="Helicase ATP-binding" evidence="13">
    <location>
        <begin position="498"/>
        <end position="664"/>
    </location>
</feature>
<dbReference type="Pfam" id="PF00270">
    <property type="entry name" value="DEAD"/>
    <property type="match status" value="1"/>
</dbReference>
<feature type="compositionally biased region" description="Basic and acidic residues" evidence="11">
    <location>
        <begin position="1"/>
        <end position="23"/>
    </location>
</feature>
<dbReference type="SMART" id="SM00487">
    <property type="entry name" value="DEXDc"/>
    <property type="match status" value="1"/>
</dbReference>
<feature type="compositionally biased region" description="Polar residues" evidence="11">
    <location>
        <begin position="428"/>
        <end position="440"/>
    </location>
</feature>
<dbReference type="Ensembl" id="ENSSFOT00015009555.2">
    <property type="protein sequence ID" value="ENSSFOP00015009427.2"/>
    <property type="gene ID" value="ENSSFOG00015006123.2"/>
</dbReference>
<dbReference type="GO" id="GO:0005524">
    <property type="term" value="F:ATP binding"/>
    <property type="evidence" value="ECO:0007669"/>
    <property type="project" value="UniProtKB-KW"/>
</dbReference>
<dbReference type="PANTHER" id="PTHR13710:SF120">
    <property type="entry name" value="BIFUNCTIONAL 3'-5' EXONUCLEASE_ATP-DEPENDENT HELICASE WRN"/>
    <property type="match status" value="1"/>
</dbReference>
<dbReference type="GeneID" id="108929909"/>
<reference evidence="15" key="3">
    <citation type="submission" date="2025-09" db="UniProtKB">
        <authorList>
            <consortium name="Ensembl"/>
        </authorList>
    </citation>
    <scope>IDENTIFICATION</scope>
</reference>
<keyword evidence="3" id="KW-0547">Nucleotide-binding</keyword>
<dbReference type="GO" id="GO:0005654">
    <property type="term" value="C:nucleoplasm"/>
    <property type="evidence" value="ECO:0007669"/>
    <property type="project" value="TreeGrafter"/>
</dbReference>
<dbReference type="Proteomes" id="UP000694397">
    <property type="component" value="Chromosome 6"/>
</dbReference>
<dbReference type="Pfam" id="PF09382">
    <property type="entry name" value="RQC"/>
    <property type="match status" value="1"/>
</dbReference>
<dbReference type="GO" id="GO:0005694">
    <property type="term" value="C:chromosome"/>
    <property type="evidence" value="ECO:0007669"/>
    <property type="project" value="TreeGrafter"/>
</dbReference>
<dbReference type="GO" id="GO:0003677">
    <property type="term" value="F:DNA binding"/>
    <property type="evidence" value="ECO:0007669"/>
    <property type="project" value="UniProtKB-KW"/>
</dbReference>
<evidence type="ECO:0000256" key="5">
    <source>
        <dbReference type="ARBA" id="ARBA00022806"/>
    </source>
</evidence>
<dbReference type="InterPro" id="IPR029491">
    <property type="entry name" value="Helicase_HTH"/>
</dbReference>
<dbReference type="SUPFAM" id="SSF47819">
    <property type="entry name" value="HRDC-like"/>
    <property type="match status" value="1"/>
</dbReference>
<dbReference type="InterPro" id="IPR010997">
    <property type="entry name" value="HRDC-like_sf"/>
</dbReference>
<dbReference type="FunFam" id="3.40.50.300:FF:000941">
    <property type="entry name" value="Werner syndrome RecQ like helicase"/>
    <property type="match status" value="1"/>
</dbReference>
<dbReference type="NCBIfam" id="TIGR00614">
    <property type="entry name" value="recQ_fam"/>
    <property type="match status" value="1"/>
</dbReference>
<feature type="region of interest" description="Disordered" evidence="11">
    <location>
        <begin position="1026"/>
        <end position="1047"/>
    </location>
</feature>
<dbReference type="CDD" id="cd18794">
    <property type="entry name" value="SF2_C_RecQ"/>
    <property type="match status" value="1"/>
</dbReference>
<keyword evidence="6" id="KW-0067">ATP-binding</keyword>
<proteinExistence type="inferred from homology"/>
<evidence type="ECO:0000313" key="16">
    <source>
        <dbReference type="Proteomes" id="UP000694397"/>
    </source>
</evidence>
<evidence type="ECO:0000256" key="1">
    <source>
        <dbReference type="ARBA" id="ARBA00001947"/>
    </source>
</evidence>
<comment type="cofactor">
    <cofactor evidence="1">
        <name>Zn(2+)</name>
        <dbReference type="ChEBI" id="CHEBI:29105"/>
    </cofactor>
</comment>
<dbReference type="InterPro" id="IPR036397">
    <property type="entry name" value="RNaseH_sf"/>
</dbReference>
<feature type="domain" description="Helicase C-terminal" evidence="14">
    <location>
        <begin position="689"/>
        <end position="842"/>
    </location>
</feature>
<dbReference type="KEGG" id="sfm:108929909"/>
<evidence type="ECO:0000256" key="7">
    <source>
        <dbReference type="ARBA" id="ARBA00023125"/>
    </source>
</evidence>
<dbReference type="SUPFAM" id="SSF46785">
    <property type="entry name" value="Winged helix' DNA-binding domain"/>
    <property type="match status" value="1"/>
</dbReference>
<dbReference type="SUPFAM" id="SSF53098">
    <property type="entry name" value="Ribonuclease H-like"/>
    <property type="match status" value="1"/>
</dbReference>
<dbReference type="Pfam" id="PF14493">
    <property type="entry name" value="HTH_40"/>
    <property type="match status" value="1"/>
</dbReference>
<dbReference type="GO" id="GO:0000723">
    <property type="term" value="P:telomere maintenance"/>
    <property type="evidence" value="ECO:0007669"/>
    <property type="project" value="TreeGrafter"/>
</dbReference>
<feature type="region of interest" description="Disordered" evidence="11">
    <location>
        <begin position="1"/>
        <end position="26"/>
    </location>
</feature>
<evidence type="ECO:0000256" key="2">
    <source>
        <dbReference type="ARBA" id="ARBA00005446"/>
    </source>
</evidence>
<dbReference type="PANTHER" id="PTHR13710">
    <property type="entry name" value="DNA HELICASE RECQ FAMILY MEMBER"/>
    <property type="match status" value="1"/>
</dbReference>
<dbReference type="InterPro" id="IPR044876">
    <property type="entry name" value="HRDC_dom_sf"/>
</dbReference>
<dbReference type="GO" id="GO:0043138">
    <property type="term" value="F:3'-5' DNA helicase activity"/>
    <property type="evidence" value="ECO:0007669"/>
    <property type="project" value="UniProtKB-EC"/>
</dbReference>
<dbReference type="GeneTree" id="ENSGT00940000159168"/>
<accession>A0A8C9RCP7</accession>
<dbReference type="Pfam" id="PF01612">
    <property type="entry name" value="DNA_pol_A_exo1"/>
    <property type="match status" value="1"/>
</dbReference>
<dbReference type="EC" id="5.6.2.4" evidence="10"/>
<dbReference type="Gene3D" id="3.30.420.10">
    <property type="entry name" value="Ribonuclease H-like superfamily/Ribonuclease H"/>
    <property type="match status" value="1"/>
</dbReference>
<dbReference type="Pfam" id="PF00570">
    <property type="entry name" value="HRDC"/>
    <property type="match status" value="1"/>
</dbReference>
<evidence type="ECO:0000256" key="4">
    <source>
        <dbReference type="ARBA" id="ARBA00022801"/>
    </source>
</evidence>
<dbReference type="Pfam" id="PF00271">
    <property type="entry name" value="Helicase_C"/>
    <property type="match status" value="1"/>
</dbReference>
<feature type="domain" description="HRDC" evidence="12">
    <location>
        <begin position="1079"/>
        <end position="1158"/>
    </location>
</feature>
<keyword evidence="7" id="KW-0238">DNA-binding</keyword>
<dbReference type="OrthoDB" id="10261556at2759"/>
<keyword evidence="5" id="KW-0347">Helicase</keyword>
<feature type="region of interest" description="Disordered" evidence="11">
    <location>
        <begin position="1396"/>
        <end position="1503"/>
    </location>
</feature>
<comment type="similarity">
    <text evidence="2">Belongs to the helicase family. RecQ subfamily.</text>
</comment>
<evidence type="ECO:0000256" key="6">
    <source>
        <dbReference type="ARBA" id="ARBA00022840"/>
    </source>
</evidence>
<dbReference type="GO" id="GO:0005737">
    <property type="term" value="C:cytoplasm"/>
    <property type="evidence" value="ECO:0007669"/>
    <property type="project" value="TreeGrafter"/>
</dbReference>
<evidence type="ECO:0000259" key="12">
    <source>
        <dbReference type="PROSITE" id="PS50967"/>
    </source>
</evidence>
<feature type="compositionally biased region" description="Polar residues" evidence="11">
    <location>
        <begin position="1425"/>
        <end position="1470"/>
    </location>
</feature>
<feature type="region of interest" description="Disordered" evidence="11">
    <location>
        <begin position="423"/>
        <end position="469"/>
    </location>
</feature>
<keyword evidence="16" id="KW-1185">Reference proteome</keyword>
<dbReference type="InterPro" id="IPR032284">
    <property type="entry name" value="RecQ_Zn-bd"/>
</dbReference>
<dbReference type="CTD" id="7486"/>
<feature type="compositionally biased region" description="Polar residues" evidence="11">
    <location>
        <begin position="1480"/>
        <end position="1490"/>
    </location>
</feature>
<dbReference type="PROSITE" id="PS51194">
    <property type="entry name" value="HELICASE_CTER"/>
    <property type="match status" value="1"/>
</dbReference>
<dbReference type="Gene3D" id="1.10.150.80">
    <property type="entry name" value="HRDC domain"/>
    <property type="match status" value="1"/>
</dbReference>
<dbReference type="InterPro" id="IPR027417">
    <property type="entry name" value="P-loop_NTPase"/>
</dbReference>
<evidence type="ECO:0000256" key="9">
    <source>
        <dbReference type="ARBA" id="ARBA00034617"/>
    </source>
</evidence>
<dbReference type="GO" id="GO:0009378">
    <property type="term" value="F:four-way junction helicase activity"/>
    <property type="evidence" value="ECO:0007669"/>
    <property type="project" value="TreeGrafter"/>
</dbReference>
<dbReference type="InterPro" id="IPR002121">
    <property type="entry name" value="HRDC_dom"/>
</dbReference>
<evidence type="ECO:0000256" key="10">
    <source>
        <dbReference type="ARBA" id="ARBA00034808"/>
    </source>
</evidence>
<dbReference type="InterPro" id="IPR036390">
    <property type="entry name" value="WH_DNA-bd_sf"/>
</dbReference>
<dbReference type="InterPro" id="IPR002562">
    <property type="entry name" value="3'-5'_exonuclease_dom"/>
</dbReference>